<dbReference type="EMBL" id="UINC01016088">
    <property type="protein sequence ID" value="SVA67271.1"/>
    <property type="molecule type" value="Genomic_DNA"/>
</dbReference>
<organism evidence="1">
    <name type="scientific">marine metagenome</name>
    <dbReference type="NCBI Taxonomy" id="408172"/>
    <lineage>
        <taxon>unclassified sequences</taxon>
        <taxon>metagenomes</taxon>
        <taxon>ecological metagenomes</taxon>
    </lineage>
</organism>
<name>A0A381XS99_9ZZZZ</name>
<gene>
    <name evidence="1" type="ORF">METZ01_LOCUS120125</name>
</gene>
<evidence type="ECO:0000313" key="1">
    <source>
        <dbReference type="EMBL" id="SVA67271.1"/>
    </source>
</evidence>
<sequence>MFKRTAALTIVMVWTVGLYAQSEPERIYSIFYMKAKNGKEDQLEKGMANHIQKFHSDGKWPEYVHEVIAGERTGQYFHFTAPHRWVDFDNRVRSEKDVKDWQMNLLPYVDENSSSFQTSYVAYMPELSLPYEANFNMYRVTYFYVRPGKDADFIYFIGKANESHKKLKDGHKHHFYKTVMGGEGGVYASVHPLDKFEGMYEMGSSMRKVFDEKEVKRLQNILSGAVKKTTSELRKVRPDLSSKN</sequence>
<proteinExistence type="predicted"/>
<dbReference type="AlphaFoldDB" id="A0A381XS99"/>
<reference evidence="1" key="1">
    <citation type="submission" date="2018-05" db="EMBL/GenBank/DDBJ databases">
        <authorList>
            <person name="Lanie J.A."/>
            <person name="Ng W.-L."/>
            <person name="Kazmierczak K.M."/>
            <person name="Andrzejewski T.M."/>
            <person name="Davidsen T.M."/>
            <person name="Wayne K.J."/>
            <person name="Tettelin H."/>
            <person name="Glass J.I."/>
            <person name="Rusch D."/>
            <person name="Podicherti R."/>
            <person name="Tsui H.-C.T."/>
            <person name="Winkler M.E."/>
        </authorList>
    </citation>
    <scope>NUCLEOTIDE SEQUENCE</scope>
</reference>
<accession>A0A381XS99</accession>
<protein>
    <submittedName>
        <fullName evidence="1">Uncharacterized protein</fullName>
    </submittedName>
</protein>